<dbReference type="GO" id="GO:0005829">
    <property type="term" value="C:cytosol"/>
    <property type="evidence" value="ECO:0007669"/>
    <property type="project" value="TreeGrafter"/>
</dbReference>
<dbReference type="SUPFAM" id="SSF52540">
    <property type="entry name" value="P-loop containing nucleoside triphosphate hydrolases"/>
    <property type="match status" value="1"/>
</dbReference>
<dbReference type="PANTHER" id="PTHR47396">
    <property type="entry name" value="TYPE I RESTRICTION ENZYME ECOKI R PROTEIN"/>
    <property type="match status" value="1"/>
</dbReference>
<dbReference type="RefSeq" id="WP_075965554.1">
    <property type="nucleotide sequence ID" value="NZ_BQNZ01000003.1"/>
</dbReference>
<sequence length="759" mass="87354">MNQNLEELKELLMYSYRKLGYTVTTDKDMLYLRFSPDSQSPAVMVRCANESRPLDRAAVQQMFMEFERMGAQNGCHQYRLVNLSGFEDGCKVFEDYNMALSDASYLRRMNKPGFLDLYAHNEKMYREICSSFETVNKVAAVQATGSGKSLLIAASVRDNAGQQQLVIAPRTNIHAEIARHIPEGVKVDYMTFQMLGLMQAENRLDSLKYDRIYIDEFHHGGATRWGAAIEELLAGNPTAKVLGTTATSEHSHAVKGKRDMAMEMFDKVAGRMDISDALVRHILRTPDYVCMPSSYEAMRKDLLESSEVKGDYVKEAKINQMIDSWEKDMPLHEIIREKLPSTNCKMVVFSSDITQLKKNKRLIANLMEKAGISYKGYDYYHSGNRKTMEGLEKFKSKKTRSRAQIIFCIDMLNEGVHVPGVQAAFFLRPTDSKTVFYQQLGRIMSAGSNDCTVVFDMVDNMYSRNMSDLAQDVHDCQTRKIDSLSMGTKEYVDPEPVSFRVDDYLKVLRDQKEKVAPRQRQESFAEKLERIAANYTENGRIRIRVYNTQSRNDENWFYLQTKKYAMDALSPEERRLIDRLKFDQYVPPEKKEQIELDRFIKNFKLHHQDISSMSIVDQAYYKRLAFQLSANKLDLAVYRKLSDAGVAFVGYKVPVNYKIAQAYKLDTPEEVMAQMKELERANRKVVKRQPRVVKTQEEKDQNKLRKVVASKTEGESYKVNGGERKFGGVKSREEIEALKRSAATAFMNNTKTVSRRIHK</sequence>
<dbReference type="Proteomes" id="UP001055114">
    <property type="component" value="Unassembled WGS sequence"/>
</dbReference>
<proteinExistence type="predicted"/>
<dbReference type="AlphaFoldDB" id="A0AA37NEL1"/>
<dbReference type="InterPro" id="IPR050742">
    <property type="entry name" value="Helicase_Restrict-Modif_Enz"/>
</dbReference>
<organism evidence="2 3">
    <name type="scientific">Parabacteroides merdae</name>
    <dbReference type="NCBI Taxonomy" id="46503"/>
    <lineage>
        <taxon>Bacteria</taxon>
        <taxon>Pseudomonadati</taxon>
        <taxon>Bacteroidota</taxon>
        <taxon>Bacteroidia</taxon>
        <taxon>Bacteroidales</taxon>
        <taxon>Tannerellaceae</taxon>
        <taxon>Parabacteroides</taxon>
    </lineage>
</organism>
<protein>
    <recommendedName>
        <fullName evidence="1">Helicase C-terminal domain-containing protein</fullName>
    </recommendedName>
</protein>
<reference evidence="2" key="1">
    <citation type="submission" date="2022-01" db="EMBL/GenBank/DDBJ databases">
        <title>Novel bile acid biosynthetic pathways are enriched in the microbiome of centenarians.</title>
        <authorList>
            <person name="Sato Y."/>
            <person name="Atarashi K."/>
            <person name="Plichta R.D."/>
            <person name="Arai Y."/>
            <person name="Sasajima S."/>
            <person name="Kearney M.S."/>
            <person name="Suda W."/>
            <person name="Takeshita K."/>
            <person name="Sasaki T."/>
            <person name="Okamoto S."/>
            <person name="Skelly N.A."/>
            <person name="Okamura Y."/>
            <person name="Vlamakis H."/>
            <person name="Li Y."/>
            <person name="Tanoue T."/>
            <person name="Takei H."/>
            <person name="Nittono H."/>
            <person name="Narushima S."/>
            <person name="Irie J."/>
            <person name="Itoh H."/>
            <person name="Moriya K."/>
            <person name="Sugiura Y."/>
            <person name="Suematsu M."/>
            <person name="Moritoki N."/>
            <person name="Shibata S."/>
            <person name="Littman R.D."/>
            <person name="Fischbach A.M."/>
            <person name="Uwamino Y."/>
            <person name="Inoue T."/>
            <person name="Honda A."/>
            <person name="Hattori M."/>
            <person name="Murai T."/>
            <person name="Xavier J.R."/>
            <person name="Hirose N."/>
            <person name="Honda K."/>
        </authorList>
    </citation>
    <scope>NUCLEOTIDE SEQUENCE</scope>
    <source>
        <strain evidence="2">CE91-St3</strain>
    </source>
</reference>
<comment type="caution">
    <text evidence="2">The sequence shown here is derived from an EMBL/GenBank/DDBJ whole genome shotgun (WGS) entry which is preliminary data.</text>
</comment>
<dbReference type="PROSITE" id="PS51194">
    <property type="entry name" value="HELICASE_CTER"/>
    <property type="match status" value="1"/>
</dbReference>
<dbReference type="Pfam" id="PF00271">
    <property type="entry name" value="Helicase_C"/>
    <property type="match status" value="1"/>
</dbReference>
<evidence type="ECO:0000313" key="2">
    <source>
        <dbReference type="EMBL" id="GKH73327.1"/>
    </source>
</evidence>
<dbReference type="Gene3D" id="3.40.50.300">
    <property type="entry name" value="P-loop containing nucleotide triphosphate hydrolases"/>
    <property type="match status" value="2"/>
</dbReference>
<evidence type="ECO:0000259" key="1">
    <source>
        <dbReference type="PROSITE" id="PS51194"/>
    </source>
</evidence>
<dbReference type="EMBL" id="BQNZ01000003">
    <property type="protein sequence ID" value="GKH73327.1"/>
    <property type="molecule type" value="Genomic_DNA"/>
</dbReference>
<gene>
    <name evidence="2" type="ORF">CE91St3_31900</name>
</gene>
<accession>A0AA37NEL1</accession>
<feature type="domain" description="Helicase C-terminal" evidence="1">
    <location>
        <begin position="317"/>
        <end position="492"/>
    </location>
</feature>
<name>A0AA37NEL1_9BACT</name>
<dbReference type="InterPro" id="IPR027417">
    <property type="entry name" value="P-loop_NTPase"/>
</dbReference>
<dbReference type="InterPro" id="IPR001650">
    <property type="entry name" value="Helicase_C-like"/>
</dbReference>
<dbReference type="PANTHER" id="PTHR47396:SF1">
    <property type="entry name" value="ATP-DEPENDENT HELICASE IRC3-RELATED"/>
    <property type="match status" value="1"/>
</dbReference>
<evidence type="ECO:0000313" key="3">
    <source>
        <dbReference type="Proteomes" id="UP001055114"/>
    </source>
</evidence>